<reference evidence="1 2" key="1">
    <citation type="journal article" date="2012" name="Genome Biol.">
        <title>The genome of the polar eukaryotic microalga coccomyxa subellipsoidea reveals traits of cold adaptation.</title>
        <authorList>
            <person name="Blanc G."/>
            <person name="Agarkova I."/>
            <person name="Grimwood J."/>
            <person name="Kuo A."/>
            <person name="Brueggeman A."/>
            <person name="Dunigan D."/>
            <person name="Gurnon J."/>
            <person name="Ladunga I."/>
            <person name="Lindquist E."/>
            <person name="Lucas S."/>
            <person name="Pangilinan J."/>
            <person name="Proschold T."/>
            <person name="Salamov A."/>
            <person name="Schmutz J."/>
            <person name="Weeks D."/>
            <person name="Yamada T."/>
            <person name="Claverie J.M."/>
            <person name="Grigoriev I."/>
            <person name="Van Etten J."/>
            <person name="Lomsadze A."/>
            <person name="Borodovsky M."/>
        </authorList>
    </citation>
    <scope>NUCLEOTIDE SEQUENCE [LARGE SCALE GENOMIC DNA]</scope>
    <source>
        <strain evidence="1 2">C-169</strain>
    </source>
</reference>
<dbReference type="KEGG" id="csl:COCSUDRAFT_23789"/>
<accession>I0YXP2</accession>
<dbReference type="OrthoDB" id="525163at2759"/>
<dbReference type="Proteomes" id="UP000007264">
    <property type="component" value="Unassembled WGS sequence"/>
</dbReference>
<dbReference type="eggNOG" id="ENOG502S5H6">
    <property type="taxonomic scope" value="Eukaryota"/>
</dbReference>
<organism evidence="1 2">
    <name type="scientific">Coccomyxa subellipsoidea (strain C-169)</name>
    <name type="common">Green microalga</name>
    <dbReference type="NCBI Taxonomy" id="574566"/>
    <lineage>
        <taxon>Eukaryota</taxon>
        <taxon>Viridiplantae</taxon>
        <taxon>Chlorophyta</taxon>
        <taxon>core chlorophytes</taxon>
        <taxon>Trebouxiophyceae</taxon>
        <taxon>Trebouxiophyceae incertae sedis</taxon>
        <taxon>Coccomyxaceae</taxon>
        <taxon>Coccomyxa</taxon>
        <taxon>Coccomyxa subellipsoidea</taxon>
    </lineage>
</organism>
<name>I0YXP2_COCSC</name>
<dbReference type="PANTHER" id="PTHR34687">
    <property type="entry name" value="CHAPERONE PROTEIN DNAJ-LIKE PROTEIN"/>
    <property type="match status" value="1"/>
</dbReference>
<evidence type="ECO:0000313" key="2">
    <source>
        <dbReference type="Proteomes" id="UP000007264"/>
    </source>
</evidence>
<evidence type="ECO:0000313" key="1">
    <source>
        <dbReference type="EMBL" id="EIE23161.1"/>
    </source>
</evidence>
<dbReference type="AlphaFoldDB" id="I0YXP2"/>
<protein>
    <submittedName>
        <fullName evidence="1">Uncharacterized protein</fullName>
    </submittedName>
</protein>
<keyword evidence="2" id="KW-1185">Reference proteome</keyword>
<proteinExistence type="predicted"/>
<dbReference type="GeneID" id="17041149"/>
<dbReference type="EMBL" id="AGSI01000008">
    <property type="protein sequence ID" value="EIE23161.1"/>
    <property type="molecule type" value="Genomic_DNA"/>
</dbReference>
<dbReference type="PANTHER" id="PTHR34687:SF1">
    <property type="entry name" value="CHAPERONE PROTEIN DNAJ-LIKE PROTEIN"/>
    <property type="match status" value="1"/>
</dbReference>
<dbReference type="RefSeq" id="XP_005647705.1">
    <property type="nucleotide sequence ID" value="XM_005647648.1"/>
</dbReference>
<gene>
    <name evidence="1" type="ORF">COCSUDRAFT_23789</name>
</gene>
<comment type="caution">
    <text evidence="1">The sequence shown here is derived from an EMBL/GenBank/DDBJ whole genome shotgun (WGS) entry which is preliminary data.</text>
</comment>
<sequence length="166" mass="17343">MAQALSNSTMCSIHSVSRREAYRQQTALPSLAHCAIRRNSRRSSTSPQALSVGGVADDFGLTSGSSAVNILLQAATFAAIGVAAWFTARLVDQAPEQREDETGECPRCSGSGFEECICTRWSDNDAGCATCNGSSRMACRSCGGGGTAVPATAKIVARRGSNYIGR</sequence>